<feature type="region of interest" description="Disordered" evidence="1">
    <location>
        <begin position="240"/>
        <end position="264"/>
    </location>
</feature>
<proteinExistence type="predicted"/>
<comment type="caution">
    <text evidence="2">The sequence shown here is derived from an EMBL/GenBank/DDBJ whole genome shotgun (WGS) entry which is preliminary data.</text>
</comment>
<name>A0AAD8LJT2_BABGI</name>
<evidence type="ECO:0000313" key="2">
    <source>
        <dbReference type="EMBL" id="KAK1443549.1"/>
    </source>
</evidence>
<gene>
    <name evidence="2" type="ORF">BgAZ_204250</name>
</gene>
<feature type="compositionally biased region" description="Low complexity" evidence="1">
    <location>
        <begin position="422"/>
        <end position="432"/>
    </location>
</feature>
<feature type="region of interest" description="Disordered" evidence="1">
    <location>
        <begin position="408"/>
        <end position="446"/>
    </location>
</feature>
<evidence type="ECO:0000256" key="1">
    <source>
        <dbReference type="SAM" id="MobiDB-lite"/>
    </source>
</evidence>
<accession>A0AAD8LJT2</accession>
<dbReference type="AlphaFoldDB" id="A0AAD8LJT2"/>
<feature type="region of interest" description="Disordered" evidence="1">
    <location>
        <begin position="185"/>
        <end position="224"/>
    </location>
</feature>
<organism evidence="2 3">
    <name type="scientific">Babesia gibsoni</name>
    <dbReference type="NCBI Taxonomy" id="33632"/>
    <lineage>
        <taxon>Eukaryota</taxon>
        <taxon>Sar</taxon>
        <taxon>Alveolata</taxon>
        <taxon>Apicomplexa</taxon>
        <taxon>Aconoidasida</taxon>
        <taxon>Piroplasmida</taxon>
        <taxon>Babesiidae</taxon>
        <taxon>Babesia</taxon>
    </lineage>
</organism>
<sequence length="446" mass="49350">MQSAYDRVLEEKISNLTEYIRHEDCKVCKNARTKRLESRVTLFIRGKRRLQEDGCSTEAYYDAVEGEFYPFGMRHHHNIHHAIRPKTLADTPQNVNKRSHQPSHTATSKAEDLIRKYREQLKDDEIGRMQEQLKKRKAKKRKVVPSATNQSFYEYTLNRFGADMATLRAHIDLESSDSDAPILIESGVREKKGKQKPRTASAGPRTRSTKAVREEKQDDDSDDDVQVVKVKLRVKVATEKDDTKAAAKPKVSETDESDEEDPEIPKVPELLLPKATDLTLAVSKIPQPVEPGQPPATVAGAGVTPAAAGNAFQAPAQSEKKGDEKISIFEDSTLQKLNFSMPAGNPLFAPTAIDTAQFSLPKAPPVFVFGAQTPQAPAPAVQPLQPPPTQMLMPPPVMQQPVPQFNIPGFTGPQVAQPMSNAPNTFAANAFPKAKRGTPRYRGGRH</sequence>
<evidence type="ECO:0000313" key="3">
    <source>
        <dbReference type="Proteomes" id="UP001230268"/>
    </source>
</evidence>
<feature type="compositionally biased region" description="Basic and acidic residues" evidence="1">
    <location>
        <begin position="240"/>
        <end position="253"/>
    </location>
</feature>
<feature type="compositionally biased region" description="Polar residues" evidence="1">
    <location>
        <begin position="92"/>
        <end position="108"/>
    </location>
</feature>
<feature type="region of interest" description="Disordered" evidence="1">
    <location>
        <begin position="92"/>
        <end position="111"/>
    </location>
</feature>
<dbReference type="Proteomes" id="UP001230268">
    <property type="component" value="Unassembled WGS sequence"/>
</dbReference>
<protein>
    <submittedName>
        <fullName evidence="2">Uncharacterized protein</fullName>
    </submittedName>
</protein>
<keyword evidence="3" id="KW-1185">Reference proteome</keyword>
<reference evidence="2" key="1">
    <citation type="submission" date="2023-08" db="EMBL/GenBank/DDBJ databases">
        <title>Draft sequence of the Babesia gibsoni genome.</title>
        <authorList>
            <person name="Yamagishi J.Y."/>
            <person name="Xuan X.X."/>
        </authorList>
    </citation>
    <scope>NUCLEOTIDE SEQUENCE</scope>
    <source>
        <strain evidence="2">Azabu</strain>
    </source>
</reference>
<dbReference type="EMBL" id="JAVEPI010000002">
    <property type="protein sequence ID" value="KAK1443549.1"/>
    <property type="molecule type" value="Genomic_DNA"/>
</dbReference>
<feature type="compositionally biased region" description="Basic residues" evidence="1">
    <location>
        <begin position="433"/>
        <end position="446"/>
    </location>
</feature>